<dbReference type="eggNOG" id="COG0613">
    <property type="taxonomic scope" value="Bacteria"/>
</dbReference>
<organism evidence="2">
    <name type="scientific">Shewanella putrefaciens (strain CN-32 / ATCC BAA-453)</name>
    <dbReference type="NCBI Taxonomy" id="319224"/>
    <lineage>
        <taxon>Bacteria</taxon>
        <taxon>Pseudomonadati</taxon>
        <taxon>Pseudomonadota</taxon>
        <taxon>Gammaproteobacteria</taxon>
        <taxon>Alteromonadales</taxon>
        <taxon>Shewanellaceae</taxon>
        <taxon>Shewanella</taxon>
    </lineage>
</organism>
<feature type="chain" id="PRO_5002677459" description="S-layer protein" evidence="1">
    <location>
        <begin position="27"/>
        <end position="531"/>
    </location>
</feature>
<keyword evidence="1" id="KW-0732">Signal</keyword>
<name>A4Y1Q1_SHEPC</name>
<evidence type="ECO:0008006" key="3">
    <source>
        <dbReference type="Google" id="ProtNLM"/>
    </source>
</evidence>
<dbReference type="EMBL" id="CP000681">
    <property type="protein sequence ID" value="ABP73884.1"/>
    <property type="molecule type" value="Genomic_DNA"/>
</dbReference>
<protein>
    <recommendedName>
        <fullName evidence="3">S-layer protein</fullName>
    </recommendedName>
</protein>
<dbReference type="STRING" id="319224.Sputcn32_0148"/>
<gene>
    <name evidence="2" type="ordered locus">Sputcn32_0148</name>
</gene>
<dbReference type="SUPFAM" id="SSF89550">
    <property type="entry name" value="PHP domain-like"/>
    <property type="match status" value="1"/>
</dbReference>
<evidence type="ECO:0000256" key="1">
    <source>
        <dbReference type="SAM" id="SignalP"/>
    </source>
</evidence>
<feature type="signal peptide" evidence="1">
    <location>
        <begin position="1"/>
        <end position="26"/>
    </location>
</feature>
<reference evidence="2" key="1">
    <citation type="submission" date="2007-04" db="EMBL/GenBank/DDBJ databases">
        <title>Complete sequence of Shewanella putrefaciens CN-32.</title>
        <authorList>
            <consortium name="US DOE Joint Genome Institute"/>
            <person name="Copeland A."/>
            <person name="Lucas S."/>
            <person name="Lapidus A."/>
            <person name="Barry K."/>
            <person name="Detter J.C."/>
            <person name="Glavina del Rio T."/>
            <person name="Hammon N."/>
            <person name="Israni S."/>
            <person name="Dalin E."/>
            <person name="Tice H."/>
            <person name="Pitluck S."/>
            <person name="Chain P."/>
            <person name="Malfatti S."/>
            <person name="Shin M."/>
            <person name="Vergez L."/>
            <person name="Schmutz J."/>
            <person name="Larimer F."/>
            <person name="Land M."/>
            <person name="Hauser L."/>
            <person name="Kyrpides N."/>
            <person name="Mikhailova N."/>
            <person name="Romine M.F."/>
            <person name="Fredrickson J."/>
            <person name="Tiedje J."/>
            <person name="Richardson P."/>
        </authorList>
    </citation>
    <scope>NUCLEOTIDE SEQUENCE [LARGE SCALE GENOMIC DNA]</scope>
    <source>
        <strain evidence="2">CN-32</strain>
    </source>
</reference>
<sequence precursor="true">MNIKRLFVRKVIKLNMVLLSSLMVLSGCNSDSEDTHPTPIEPTGRWLKGDLHVHTAVSQDARETQSDILKWAFDDFNLDYVALSNHMRDNSQDNDDNDLGGLLFYDALVQYENPGLKASMSKYAGKLAYSSFEWDMPTHEHFNIGILGDESEVLAAIKTFEYRFSSKNSIEDFNAKDVAAWEAAGDTRQNQTHQDAIAALTWLEAHYPDSSYGMLNHPRRYLTSYTIKDVRELNDAAPNVFFLVEGLVGGQFSGNRGDYAERSSGVYGGVDPVVAQVGGWWDALLGEGRQIWNMGNSDIHFKTRPPYASSYYPGEYAKSYTWVDGNDTKALLDGLRSGNSFSVFGDLIDALDFKLESSSNNSVTMGQTLVAKAGDKLTLTIRFKSPTMNNKESDIGNEIYAGVNPGVHHIDLIAGNVGPRAEAGTTAYEKETNDSTLVVKTFTSADWQKDADGYYSMSYSFIADKHQYFRLRGTNLDYNQANLTEKGNPLKSAVINKEDDESVQAWYNKINDRNYDDLWFYSNPVFVNTGK</sequence>
<accession>A4Y1Q1</accession>
<dbReference type="PROSITE" id="PS51257">
    <property type="entry name" value="PROKAR_LIPOPROTEIN"/>
    <property type="match status" value="1"/>
</dbReference>
<dbReference type="InterPro" id="IPR016195">
    <property type="entry name" value="Pol/histidinol_Pase-like"/>
</dbReference>
<dbReference type="HOGENOM" id="CLU_021963_0_0_6"/>
<dbReference type="KEGG" id="spc:Sputcn32_0148"/>
<dbReference type="AlphaFoldDB" id="A4Y1Q1"/>
<proteinExistence type="predicted"/>
<evidence type="ECO:0000313" key="2">
    <source>
        <dbReference type="EMBL" id="ABP73884.1"/>
    </source>
</evidence>
<dbReference type="Gene3D" id="3.20.20.140">
    <property type="entry name" value="Metal-dependent hydrolases"/>
    <property type="match status" value="1"/>
</dbReference>